<dbReference type="GO" id="GO:0019843">
    <property type="term" value="F:rRNA binding"/>
    <property type="evidence" value="ECO:0007669"/>
    <property type="project" value="UniProtKB-UniRule"/>
</dbReference>
<comment type="function">
    <text evidence="7 9">One of the primary rRNA binding proteins, it binds directly near the 3'-end of the 23S rRNA, where it nucleates assembly of the 50S subunit.</text>
</comment>
<evidence type="ECO:0000256" key="1">
    <source>
        <dbReference type="ARBA" id="ARBA00006540"/>
    </source>
</evidence>
<organism evidence="10 11">
    <name type="scientific">Cryomorpha ignava</name>
    <dbReference type="NCBI Taxonomy" id="101383"/>
    <lineage>
        <taxon>Bacteria</taxon>
        <taxon>Pseudomonadati</taxon>
        <taxon>Bacteroidota</taxon>
        <taxon>Flavobacteriia</taxon>
        <taxon>Flavobacteriales</taxon>
        <taxon>Cryomorphaceae</taxon>
        <taxon>Cryomorpha</taxon>
    </lineage>
</organism>
<dbReference type="FunFam" id="3.30.160.810:FF:000001">
    <property type="entry name" value="50S ribosomal protein L3"/>
    <property type="match status" value="1"/>
</dbReference>
<dbReference type="EMBL" id="JAAGVY010000011">
    <property type="protein sequence ID" value="NEN23448.1"/>
    <property type="molecule type" value="Genomic_DNA"/>
</dbReference>
<dbReference type="GO" id="GO:0022625">
    <property type="term" value="C:cytosolic large ribosomal subunit"/>
    <property type="evidence" value="ECO:0007669"/>
    <property type="project" value="TreeGrafter"/>
</dbReference>
<dbReference type="PANTHER" id="PTHR11229">
    <property type="entry name" value="50S RIBOSOMAL PROTEIN L3"/>
    <property type="match status" value="1"/>
</dbReference>
<comment type="subunit">
    <text evidence="7 9">Part of the 50S ribosomal subunit. Forms a cluster with proteins L14 and L19.</text>
</comment>
<reference evidence="10 11" key="1">
    <citation type="submission" date="2020-02" db="EMBL/GenBank/DDBJ databases">
        <title>Out from the shadows clarifying the taxonomy of the family Cryomorphaceae and related taxa by utilizing the GTDB taxonomic framework.</title>
        <authorList>
            <person name="Bowman J.P."/>
        </authorList>
    </citation>
    <scope>NUCLEOTIDE SEQUENCE [LARGE SCALE GENOMIC DNA]</scope>
    <source>
        <strain evidence="10 11">QSSC 1-22</strain>
    </source>
</reference>
<evidence type="ECO:0000256" key="3">
    <source>
        <dbReference type="ARBA" id="ARBA00022884"/>
    </source>
</evidence>
<dbReference type="Gene3D" id="3.30.160.810">
    <property type="match status" value="1"/>
</dbReference>
<dbReference type="InterPro" id="IPR009000">
    <property type="entry name" value="Transl_B-barrel_sf"/>
</dbReference>
<comment type="similarity">
    <text evidence="1 7 8">Belongs to the universal ribosomal protein uL3 family.</text>
</comment>
<dbReference type="NCBIfam" id="TIGR03625">
    <property type="entry name" value="L3_bact"/>
    <property type="match status" value="1"/>
</dbReference>
<comment type="caution">
    <text evidence="10">The sequence shown here is derived from an EMBL/GenBank/DDBJ whole genome shotgun (WGS) entry which is preliminary data.</text>
</comment>
<dbReference type="RefSeq" id="WP_163284691.1">
    <property type="nucleotide sequence ID" value="NZ_JAAGVY010000011.1"/>
</dbReference>
<keyword evidence="4 7" id="KW-0689">Ribosomal protein</keyword>
<evidence type="ECO:0000256" key="8">
    <source>
        <dbReference type="RuleBase" id="RU003905"/>
    </source>
</evidence>
<dbReference type="InterPro" id="IPR000597">
    <property type="entry name" value="Ribosomal_uL3"/>
</dbReference>
<dbReference type="Proteomes" id="UP000486602">
    <property type="component" value="Unassembled WGS sequence"/>
</dbReference>
<dbReference type="PANTHER" id="PTHR11229:SF16">
    <property type="entry name" value="LARGE RIBOSOMAL SUBUNIT PROTEIN UL3C"/>
    <property type="match status" value="1"/>
</dbReference>
<protein>
    <recommendedName>
        <fullName evidence="6 7">Large ribosomal subunit protein uL3</fullName>
    </recommendedName>
</protein>
<dbReference type="HAMAP" id="MF_01325_B">
    <property type="entry name" value="Ribosomal_uL3_B"/>
    <property type="match status" value="1"/>
</dbReference>
<name>A0A7K3WPN2_9FLAO</name>
<keyword evidence="3 7" id="KW-0694">RNA-binding</keyword>
<dbReference type="PROSITE" id="PS00474">
    <property type="entry name" value="RIBOSOMAL_L3"/>
    <property type="match status" value="1"/>
</dbReference>
<dbReference type="GO" id="GO:0003735">
    <property type="term" value="F:structural constituent of ribosome"/>
    <property type="evidence" value="ECO:0007669"/>
    <property type="project" value="UniProtKB-UniRule"/>
</dbReference>
<sequence>MPGLIGKKIGMTSTYDADGKNIPCTIIQAGPCVVTQVKTEAKDGYRAIQLGFGERKEKNTPAPLKGHFKKAKTTPKQRLAEFTGYAEDLTLGDEVNVEIFVEGEYIDVVGKTKGKGFQGVIKRHGFAGVGQATHGQHNRGRAPGSIGAASYPARVFKGMRMGGQMGNTQVTLENIQVVKVLADQSLLIVKGSVPGPKGSFLILEKN</sequence>
<evidence type="ECO:0000256" key="2">
    <source>
        <dbReference type="ARBA" id="ARBA00022730"/>
    </source>
</evidence>
<evidence type="ECO:0000256" key="7">
    <source>
        <dbReference type="HAMAP-Rule" id="MF_01325"/>
    </source>
</evidence>
<dbReference type="FunFam" id="2.40.30.10:FF:000047">
    <property type="entry name" value="50S ribosomal protein L3"/>
    <property type="match status" value="1"/>
</dbReference>
<evidence type="ECO:0000256" key="9">
    <source>
        <dbReference type="RuleBase" id="RU003906"/>
    </source>
</evidence>
<dbReference type="GO" id="GO:0006412">
    <property type="term" value="P:translation"/>
    <property type="evidence" value="ECO:0007669"/>
    <property type="project" value="UniProtKB-UniRule"/>
</dbReference>
<accession>A0A7K3WPN2</accession>
<dbReference type="Gene3D" id="2.40.30.10">
    <property type="entry name" value="Translation factors"/>
    <property type="match status" value="1"/>
</dbReference>
<evidence type="ECO:0000256" key="5">
    <source>
        <dbReference type="ARBA" id="ARBA00023274"/>
    </source>
</evidence>
<dbReference type="InterPro" id="IPR019927">
    <property type="entry name" value="Ribosomal_uL3_bac/org-type"/>
</dbReference>
<evidence type="ECO:0000256" key="6">
    <source>
        <dbReference type="ARBA" id="ARBA00035243"/>
    </source>
</evidence>
<keyword evidence="5 7" id="KW-0687">Ribonucleoprotein</keyword>
<dbReference type="Pfam" id="PF00297">
    <property type="entry name" value="Ribosomal_L3"/>
    <property type="match status" value="1"/>
</dbReference>
<keyword evidence="2 7" id="KW-0699">rRNA-binding</keyword>
<gene>
    <name evidence="7 10" type="primary">rplC</name>
    <name evidence="10" type="ORF">G3O08_08035</name>
</gene>
<evidence type="ECO:0000313" key="10">
    <source>
        <dbReference type="EMBL" id="NEN23448.1"/>
    </source>
</evidence>
<dbReference type="AlphaFoldDB" id="A0A7K3WPN2"/>
<dbReference type="InterPro" id="IPR019926">
    <property type="entry name" value="Ribosomal_uL3_CS"/>
</dbReference>
<proteinExistence type="inferred from homology"/>
<evidence type="ECO:0000256" key="4">
    <source>
        <dbReference type="ARBA" id="ARBA00022980"/>
    </source>
</evidence>
<dbReference type="SUPFAM" id="SSF50447">
    <property type="entry name" value="Translation proteins"/>
    <property type="match status" value="1"/>
</dbReference>
<keyword evidence="11" id="KW-1185">Reference proteome</keyword>
<evidence type="ECO:0000313" key="11">
    <source>
        <dbReference type="Proteomes" id="UP000486602"/>
    </source>
</evidence>